<evidence type="ECO:0000256" key="1">
    <source>
        <dbReference type="ARBA" id="ARBA00023242"/>
    </source>
</evidence>
<dbReference type="PANTHER" id="PTHR31668">
    <property type="entry name" value="GLUCOSE TRANSPORT TRANSCRIPTION REGULATOR RGT1-RELATED-RELATED"/>
    <property type="match status" value="1"/>
</dbReference>
<dbReference type="GO" id="GO:0000981">
    <property type="term" value="F:DNA-binding transcription factor activity, RNA polymerase II-specific"/>
    <property type="evidence" value="ECO:0007669"/>
    <property type="project" value="InterPro"/>
</dbReference>
<dbReference type="STRING" id="155417.A0A4Q4T7E3"/>
<dbReference type="PROSITE" id="PS00463">
    <property type="entry name" value="ZN2_CY6_FUNGAL_1"/>
    <property type="match status" value="1"/>
</dbReference>
<dbReference type="PANTHER" id="PTHR31668:SF20">
    <property type="entry name" value="ZN(II)2CYS6 TRANSCRIPTION FACTOR (EUROFUNG)"/>
    <property type="match status" value="1"/>
</dbReference>
<feature type="compositionally biased region" description="Low complexity" evidence="2">
    <location>
        <begin position="519"/>
        <end position="535"/>
    </location>
</feature>
<organism evidence="4 5">
    <name type="scientific">Monosporascus ibericus</name>
    <dbReference type="NCBI Taxonomy" id="155417"/>
    <lineage>
        <taxon>Eukaryota</taxon>
        <taxon>Fungi</taxon>
        <taxon>Dikarya</taxon>
        <taxon>Ascomycota</taxon>
        <taxon>Pezizomycotina</taxon>
        <taxon>Sordariomycetes</taxon>
        <taxon>Xylariomycetidae</taxon>
        <taxon>Xylariales</taxon>
        <taxon>Xylariales incertae sedis</taxon>
        <taxon>Monosporascus</taxon>
    </lineage>
</organism>
<comment type="caution">
    <text evidence="4">The sequence shown here is derived from an EMBL/GenBank/DDBJ whole genome shotgun (WGS) entry which is preliminary data.</text>
</comment>
<gene>
    <name evidence="4" type="ORF">DL764_006347</name>
</gene>
<name>A0A4Q4T7E3_9PEZI</name>
<dbReference type="CDD" id="cd00067">
    <property type="entry name" value="GAL4"/>
    <property type="match status" value="1"/>
</dbReference>
<dbReference type="SUPFAM" id="SSF57701">
    <property type="entry name" value="Zn2/Cys6 DNA-binding domain"/>
    <property type="match status" value="1"/>
</dbReference>
<evidence type="ECO:0000313" key="5">
    <source>
        <dbReference type="Proteomes" id="UP000293360"/>
    </source>
</evidence>
<dbReference type="GO" id="GO:0008270">
    <property type="term" value="F:zinc ion binding"/>
    <property type="evidence" value="ECO:0007669"/>
    <property type="project" value="InterPro"/>
</dbReference>
<evidence type="ECO:0000313" key="4">
    <source>
        <dbReference type="EMBL" id="RYP00924.1"/>
    </source>
</evidence>
<reference evidence="4 5" key="1">
    <citation type="submission" date="2018-06" db="EMBL/GenBank/DDBJ databases">
        <title>Complete Genomes of Monosporascus.</title>
        <authorList>
            <person name="Robinson A.J."/>
            <person name="Natvig D.O."/>
        </authorList>
    </citation>
    <scope>NUCLEOTIDE SEQUENCE [LARGE SCALE GENOMIC DNA]</scope>
    <source>
        <strain evidence="4 5">CBS 110550</strain>
    </source>
</reference>
<proteinExistence type="predicted"/>
<keyword evidence="1" id="KW-0539">Nucleus</keyword>
<evidence type="ECO:0000259" key="3">
    <source>
        <dbReference type="PROSITE" id="PS50048"/>
    </source>
</evidence>
<feature type="region of interest" description="Disordered" evidence="2">
    <location>
        <begin position="103"/>
        <end position="122"/>
    </location>
</feature>
<dbReference type="InterPro" id="IPR050797">
    <property type="entry name" value="Carb_Metab_Trans_Reg"/>
</dbReference>
<keyword evidence="5" id="KW-1185">Reference proteome</keyword>
<dbReference type="OrthoDB" id="4132249at2759"/>
<dbReference type="Proteomes" id="UP000293360">
    <property type="component" value="Unassembled WGS sequence"/>
</dbReference>
<feature type="domain" description="Zn(2)-C6 fungal-type" evidence="3">
    <location>
        <begin position="45"/>
        <end position="74"/>
    </location>
</feature>
<accession>A0A4Q4T7E3</accession>
<feature type="compositionally biased region" description="Basic and acidic residues" evidence="2">
    <location>
        <begin position="1"/>
        <end position="11"/>
    </location>
</feature>
<feature type="region of interest" description="Disordered" evidence="2">
    <location>
        <begin position="1"/>
        <end position="44"/>
    </location>
</feature>
<dbReference type="InterPro" id="IPR036864">
    <property type="entry name" value="Zn2-C6_fun-type_DNA-bd_sf"/>
</dbReference>
<dbReference type="InterPro" id="IPR001138">
    <property type="entry name" value="Zn2Cys6_DnaBD"/>
</dbReference>
<sequence>MTSPQVEDHESSTSNTSARRAHNDDVNPRDSGGQRRPKRAQVSRACQRCRRLQKACNEYRPCQRCSRAGLAEQCIGGGMPMSVLGATNHTSLPTIITTSSAAAATTGSPGLESAVSSSPQQAFTSTSSTQHTYLRQADLLPPHVIEHCSARFFERLFPTIPILVPEYVQSLQSRSISLITTPASTGSTYGAGTGKESSSSEFAAATASEAYCLLLGLCAMVMLQVEDASGLTFANLSITALSPAPFSHNAATDNRTYGWLLLEEALALHRHLATTRRSSNISPSLEHVQLSFFIYACHAALMHHSQAFFFLREATTLCLLLRREDMPSEKALLADRLFWVLVVSERSHAVRYRRPITLQITPSSPSLLSLFRSSASASGDDGRDANDPAIVGFRCLAGLFRPLDTFFIALHGQEEIIGFALLPPEALDGVEAGIDAALGGASDPALSRLVHGLQDTQKANLRVTQAWLRIILWQLRLRLGHLTADERTIAVAAAVSPTAHHPYQQNSIHSIMNHDDEASTSAATSVASPPTTSAAGLGGGNGSRTYRYPLAVARDLALSTRDLPLAAVAVHGAGLTEKLFDVACAVVNVLARVPVVDVNTSAAAKADFAYLRGLIAKLPGGCAVYAGLLEKHVRTTMPGVGVGVGIGVGDLE</sequence>
<protein>
    <recommendedName>
        <fullName evidence="3">Zn(2)-C6 fungal-type domain-containing protein</fullName>
    </recommendedName>
</protein>
<dbReference type="AlphaFoldDB" id="A0A4Q4T7E3"/>
<dbReference type="EMBL" id="QJNU01000373">
    <property type="protein sequence ID" value="RYP00924.1"/>
    <property type="molecule type" value="Genomic_DNA"/>
</dbReference>
<evidence type="ECO:0000256" key="2">
    <source>
        <dbReference type="SAM" id="MobiDB-lite"/>
    </source>
</evidence>
<dbReference type="PROSITE" id="PS50048">
    <property type="entry name" value="ZN2_CY6_FUNGAL_2"/>
    <property type="match status" value="1"/>
</dbReference>
<feature type="region of interest" description="Disordered" evidence="2">
    <location>
        <begin position="519"/>
        <end position="540"/>
    </location>
</feature>
<dbReference type="CDD" id="cd12148">
    <property type="entry name" value="fungal_TF_MHR"/>
    <property type="match status" value="1"/>
</dbReference>
<feature type="compositionally biased region" description="Basic residues" evidence="2">
    <location>
        <begin position="35"/>
        <end position="44"/>
    </location>
</feature>